<sequence>MQQQIQQHTQETQQQMQQRTQGTQQQFTQLQDQVARSEQVVSFLLTFLWPAFISPLCL</sequence>
<dbReference type="AlphaFoldDB" id="A0A4S8MTP2"/>
<name>A0A4S8MTP2_DENBC</name>
<evidence type="ECO:0000313" key="2">
    <source>
        <dbReference type="Proteomes" id="UP000297245"/>
    </source>
</evidence>
<proteinExistence type="predicted"/>
<keyword evidence="2" id="KW-1185">Reference proteome</keyword>
<accession>A0A4S8MTP2</accession>
<gene>
    <name evidence="1" type="ORF">K435DRAFT_773247</name>
</gene>
<protein>
    <submittedName>
        <fullName evidence="1">Uncharacterized protein</fullName>
    </submittedName>
</protein>
<dbReference type="Proteomes" id="UP000297245">
    <property type="component" value="Unassembled WGS sequence"/>
</dbReference>
<evidence type="ECO:0000313" key="1">
    <source>
        <dbReference type="EMBL" id="THV06568.1"/>
    </source>
</evidence>
<dbReference type="EMBL" id="ML179042">
    <property type="protein sequence ID" value="THV06568.1"/>
    <property type="molecule type" value="Genomic_DNA"/>
</dbReference>
<reference evidence="1 2" key="1">
    <citation type="journal article" date="2019" name="Nat. Ecol. Evol.">
        <title>Megaphylogeny resolves global patterns of mushroom evolution.</title>
        <authorList>
            <person name="Varga T."/>
            <person name="Krizsan K."/>
            <person name="Foldi C."/>
            <person name="Dima B."/>
            <person name="Sanchez-Garcia M."/>
            <person name="Sanchez-Ramirez S."/>
            <person name="Szollosi G.J."/>
            <person name="Szarkandi J.G."/>
            <person name="Papp V."/>
            <person name="Albert L."/>
            <person name="Andreopoulos W."/>
            <person name="Angelini C."/>
            <person name="Antonin V."/>
            <person name="Barry K.W."/>
            <person name="Bougher N.L."/>
            <person name="Buchanan P."/>
            <person name="Buyck B."/>
            <person name="Bense V."/>
            <person name="Catcheside P."/>
            <person name="Chovatia M."/>
            <person name="Cooper J."/>
            <person name="Damon W."/>
            <person name="Desjardin D."/>
            <person name="Finy P."/>
            <person name="Geml J."/>
            <person name="Haridas S."/>
            <person name="Hughes K."/>
            <person name="Justo A."/>
            <person name="Karasinski D."/>
            <person name="Kautmanova I."/>
            <person name="Kiss B."/>
            <person name="Kocsube S."/>
            <person name="Kotiranta H."/>
            <person name="LaButti K.M."/>
            <person name="Lechner B.E."/>
            <person name="Liimatainen K."/>
            <person name="Lipzen A."/>
            <person name="Lukacs Z."/>
            <person name="Mihaltcheva S."/>
            <person name="Morgado L.N."/>
            <person name="Niskanen T."/>
            <person name="Noordeloos M.E."/>
            <person name="Ohm R.A."/>
            <person name="Ortiz-Santana B."/>
            <person name="Ovrebo C."/>
            <person name="Racz N."/>
            <person name="Riley R."/>
            <person name="Savchenko A."/>
            <person name="Shiryaev A."/>
            <person name="Soop K."/>
            <person name="Spirin V."/>
            <person name="Szebenyi C."/>
            <person name="Tomsovsky M."/>
            <person name="Tulloss R.E."/>
            <person name="Uehling J."/>
            <person name="Grigoriev I.V."/>
            <person name="Vagvolgyi C."/>
            <person name="Papp T."/>
            <person name="Martin F.M."/>
            <person name="Miettinen O."/>
            <person name="Hibbett D.S."/>
            <person name="Nagy L.G."/>
        </authorList>
    </citation>
    <scope>NUCLEOTIDE SEQUENCE [LARGE SCALE GENOMIC DNA]</scope>
    <source>
        <strain evidence="1 2">CBS 962.96</strain>
    </source>
</reference>
<organism evidence="1 2">
    <name type="scientific">Dendrothele bispora (strain CBS 962.96)</name>
    <dbReference type="NCBI Taxonomy" id="1314807"/>
    <lineage>
        <taxon>Eukaryota</taxon>
        <taxon>Fungi</taxon>
        <taxon>Dikarya</taxon>
        <taxon>Basidiomycota</taxon>
        <taxon>Agaricomycotina</taxon>
        <taxon>Agaricomycetes</taxon>
        <taxon>Agaricomycetidae</taxon>
        <taxon>Agaricales</taxon>
        <taxon>Agaricales incertae sedis</taxon>
        <taxon>Dendrothele</taxon>
    </lineage>
</organism>
<feature type="non-terminal residue" evidence="1">
    <location>
        <position position="1"/>
    </location>
</feature>